<comment type="caution">
    <text evidence="2">The sequence shown here is derived from an EMBL/GenBank/DDBJ whole genome shotgun (WGS) entry which is preliminary data.</text>
</comment>
<organism evidence="2 3">
    <name type="scientific">Coccomyxa subellipsoidea (strain C-169)</name>
    <name type="common">Green microalga</name>
    <dbReference type="NCBI Taxonomy" id="574566"/>
    <lineage>
        <taxon>Eukaryota</taxon>
        <taxon>Viridiplantae</taxon>
        <taxon>Chlorophyta</taxon>
        <taxon>core chlorophytes</taxon>
        <taxon>Trebouxiophyceae</taxon>
        <taxon>Trebouxiophyceae incertae sedis</taxon>
        <taxon>Coccomyxaceae</taxon>
        <taxon>Coccomyxa</taxon>
        <taxon>Coccomyxa subellipsoidea</taxon>
    </lineage>
</organism>
<keyword evidence="1" id="KW-0812">Transmembrane</keyword>
<evidence type="ECO:0000256" key="1">
    <source>
        <dbReference type="SAM" id="Phobius"/>
    </source>
</evidence>
<evidence type="ECO:0000313" key="3">
    <source>
        <dbReference type="Proteomes" id="UP000007264"/>
    </source>
</evidence>
<dbReference type="EMBL" id="AGSI01000009">
    <property type="protein sequence ID" value="EIE22635.1"/>
    <property type="molecule type" value="Genomic_DNA"/>
</dbReference>
<accession>I0YW66</accession>
<dbReference type="OrthoDB" id="2019198at2759"/>
<dbReference type="RefSeq" id="XP_005647179.1">
    <property type="nucleotide sequence ID" value="XM_005647122.1"/>
</dbReference>
<name>I0YW66_COCSC</name>
<dbReference type="GeneID" id="17040622"/>
<gene>
    <name evidence="2" type="ORF">COCSUDRAFT_53614</name>
</gene>
<protein>
    <submittedName>
        <fullName evidence="2">Uncharacterized protein</fullName>
    </submittedName>
</protein>
<sequence length="113" mass="12417">MHPPPQGPQPIPGIRVRPPLVAPMQGQVVTHYETFTPQSGCCKCEGMTQTGYISVILLVLFFWPLAFLPCVMQECFEPQQRPVFGYGPGQNPIPVAEPVQGQPVYTKATEPPV</sequence>
<dbReference type="Proteomes" id="UP000007264">
    <property type="component" value="Unassembled WGS sequence"/>
</dbReference>
<keyword evidence="1" id="KW-1133">Transmembrane helix</keyword>
<keyword evidence="1" id="KW-0472">Membrane</keyword>
<dbReference type="AlphaFoldDB" id="I0YW66"/>
<feature type="transmembrane region" description="Helical" evidence="1">
    <location>
        <begin position="52"/>
        <end position="71"/>
    </location>
</feature>
<keyword evidence="3" id="KW-1185">Reference proteome</keyword>
<proteinExistence type="predicted"/>
<evidence type="ECO:0000313" key="2">
    <source>
        <dbReference type="EMBL" id="EIE22635.1"/>
    </source>
</evidence>
<dbReference type="KEGG" id="csl:COCSUDRAFT_53614"/>
<reference evidence="2 3" key="1">
    <citation type="journal article" date="2012" name="Genome Biol.">
        <title>The genome of the polar eukaryotic microalga coccomyxa subellipsoidea reveals traits of cold adaptation.</title>
        <authorList>
            <person name="Blanc G."/>
            <person name="Agarkova I."/>
            <person name="Grimwood J."/>
            <person name="Kuo A."/>
            <person name="Brueggeman A."/>
            <person name="Dunigan D."/>
            <person name="Gurnon J."/>
            <person name="Ladunga I."/>
            <person name="Lindquist E."/>
            <person name="Lucas S."/>
            <person name="Pangilinan J."/>
            <person name="Proschold T."/>
            <person name="Salamov A."/>
            <person name="Schmutz J."/>
            <person name="Weeks D."/>
            <person name="Yamada T."/>
            <person name="Claverie J.M."/>
            <person name="Grigoriev I."/>
            <person name="Van Etten J."/>
            <person name="Lomsadze A."/>
            <person name="Borodovsky M."/>
        </authorList>
    </citation>
    <scope>NUCLEOTIDE SEQUENCE [LARGE SCALE GENOMIC DNA]</scope>
    <source>
        <strain evidence="2 3">C-169</strain>
    </source>
</reference>